<accession>A0AA90V1D1</accession>
<dbReference type="AlphaFoldDB" id="A0AA90V1D1"/>
<dbReference type="Proteomes" id="UP000421408">
    <property type="component" value="Unassembled WGS sequence"/>
</dbReference>
<gene>
    <name evidence="1" type="ORF">F7D74_14675</name>
</gene>
<evidence type="ECO:0000313" key="2">
    <source>
        <dbReference type="Proteomes" id="UP000421408"/>
    </source>
</evidence>
<protein>
    <submittedName>
        <fullName evidence="1">Uncharacterized protein</fullName>
    </submittedName>
</protein>
<comment type="caution">
    <text evidence="1">The sequence shown here is derived from an EMBL/GenBank/DDBJ whole genome shotgun (WGS) entry which is preliminary data.</text>
</comment>
<organism evidence="1 2">
    <name type="scientific">Segatella copri</name>
    <dbReference type="NCBI Taxonomy" id="165179"/>
    <lineage>
        <taxon>Bacteria</taxon>
        <taxon>Pseudomonadati</taxon>
        <taxon>Bacteroidota</taxon>
        <taxon>Bacteroidia</taxon>
        <taxon>Bacteroidales</taxon>
        <taxon>Prevotellaceae</taxon>
        <taxon>Segatella</taxon>
    </lineage>
</organism>
<dbReference type="RefSeq" id="WP_153119626.1">
    <property type="nucleotide sequence ID" value="NZ_VZCC01000106.1"/>
</dbReference>
<reference evidence="2" key="1">
    <citation type="submission" date="2019-09" db="EMBL/GenBank/DDBJ databases">
        <title>Distinct polysaccharide growth profiles of human intestinal Prevotella copri isolates.</title>
        <authorList>
            <person name="Fehlner-Peach H."/>
            <person name="Magnabosco C."/>
            <person name="Raghavan V."/>
            <person name="Scher J.U."/>
            <person name="Tett A."/>
            <person name="Cox L.M."/>
            <person name="Gottsegen C."/>
            <person name="Watters A."/>
            <person name="Wiltshire- Gordon J.D."/>
            <person name="Segata N."/>
            <person name="Bonneau R."/>
            <person name="Littman D.R."/>
        </authorList>
    </citation>
    <scope>NUCLEOTIDE SEQUENCE [LARGE SCALE GENOMIC DNA]</scope>
    <source>
        <strain evidence="2">iAA108</strain>
    </source>
</reference>
<sequence>MEERRILITYDKAREWFNGDNESLKEIALKAFSERELIHNFRDITTFKKACDELGYNYDDIVSKVKSIAEISKASAAMFKLNIIRKALNLRYDMHISKNVEDENYNHNPFLRLVIKGSTCRRSDLDRNKQEKLGEFISEGITYEIFDGGDSSCCDFKGLSDFYPDSQIGYVDADKGFLGCATEDVSRHLGKYFGMLIIEAMYADMVDFEIIEEKYKI</sequence>
<proteinExistence type="predicted"/>
<evidence type="ECO:0000313" key="1">
    <source>
        <dbReference type="EMBL" id="MQN85194.1"/>
    </source>
</evidence>
<dbReference type="EMBL" id="VZCC01000106">
    <property type="protein sequence ID" value="MQN85194.1"/>
    <property type="molecule type" value="Genomic_DNA"/>
</dbReference>
<name>A0AA90V1D1_9BACT</name>